<evidence type="ECO:0000313" key="4">
    <source>
        <dbReference type="RefSeq" id="XP_033538554.1"/>
    </source>
</evidence>
<evidence type="ECO:0008006" key="5">
    <source>
        <dbReference type="Google" id="ProtNLM"/>
    </source>
</evidence>
<dbReference type="EMBL" id="ML975149">
    <property type="protein sequence ID" value="KAF1816923.1"/>
    <property type="molecule type" value="Genomic_DNA"/>
</dbReference>
<feature type="signal peptide" evidence="1">
    <location>
        <begin position="1"/>
        <end position="20"/>
    </location>
</feature>
<sequence>MHRQPPLLFMFSMELSSSLADVGEPSSDDAKSAGSRSLFALRSRIEPTTPFSPDKIIPVIPRLGGGHRMRRKHDDHDATVGIRLDNFPTGKLAGLVSACHPDNLVPRIESLVLGANGNRPWA</sequence>
<dbReference type="Proteomes" id="UP000504638">
    <property type="component" value="Unplaced"/>
</dbReference>
<reference evidence="4" key="3">
    <citation type="submission" date="2025-04" db="UniProtKB">
        <authorList>
            <consortium name="RefSeq"/>
        </authorList>
    </citation>
    <scope>IDENTIFICATION</scope>
    <source>
        <strain evidence="4">CBS 781.70</strain>
    </source>
</reference>
<accession>A0A6G1GFU1</accession>
<keyword evidence="1" id="KW-0732">Signal</keyword>
<protein>
    <recommendedName>
        <fullName evidence="5">Secreted protein</fullName>
    </recommendedName>
</protein>
<organism evidence="2">
    <name type="scientific">Eremomyces bilateralis CBS 781.70</name>
    <dbReference type="NCBI Taxonomy" id="1392243"/>
    <lineage>
        <taxon>Eukaryota</taxon>
        <taxon>Fungi</taxon>
        <taxon>Dikarya</taxon>
        <taxon>Ascomycota</taxon>
        <taxon>Pezizomycotina</taxon>
        <taxon>Dothideomycetes</taxon>
        <taxon>Dothideomycetes incertae sedis</taxon>
        <taxon>Eremomycetales</taxon>
        <taxon>Eremomycetaceae</taxon>
        <taxon>Eremomyces</taxon>
    </lineage>
</organism>
<reference evidence="4" key="2">
    <citation type="submission" date="2020-04" db="EMBL/GenBank/DDBJ databases">
        <authorList>
            <consortium name="NCBI Genome Project"/>
        </authorList>
    </citation>
    <scope>NUCLEOTIDE SEQUENCE</scope>
    <source>
        <strain evidence="4">CBS 781.70</strain>
    </source>
</reference>
<evidence type="ECO:0000313" key="2">
    <source>
        <dbReference type="EMBL" id="KAF1816923.1"/>
    </source>
</evidence>
<dbReference type="AlphaFoldDB" id="A0A6G1GFU1"/>
<evidence type="ECO:0000313" key="3">
    <source>
        <dbReference type="Proteomes" id="UP000504638"/>
    </source>
</evidence>
<dbReference type="GeneID" id="54417238"/>
<dbReference type="RefSeq" id="XP_033538554.1">
    <property type="nucleotide sequence ID" value="XM_033676668.1"/>
</dbReference>
<keyword evidence="3" id="KW-1185">Reference proteome</keyword>
<gene>
    <name evidence="2 4" type="ORF">P152DRAFT_4027</name>
</gene>
<name>A0A6G1GFU1_9PEZI</name>
<proteinExistence type="predicted"/>
<evidence type="ECO:0000256" key="1">
    <source>
        <dbReference type="SAM" id="SignalP"/>
    </source>
</evidence>
<feature type="chain" id="PRO_5044632084" description="Secreted protein" evidence="1">
    <location>
        <begin position="21"/>
        <end position="122"/>
    </location>
</feature>
<reference evidence="2 4" key="1">
    <citation type="submission" date="2020-01" db="EMBL/GenBank/DDBJ databases">
        <authorList>
            <consortium name="DOE Joint Genome Institute"/>
            <person name="Haridas S."/>
            <person name="Albert R."/>
            <person name="Binder M."/>
            <person name="Bloem J."/>
            <person name="Labutti K."/>
            <person name="Salamov A."/>
            <person name="Andreopoulos B."/>
            <person name="Baker S.E."/>
            <person name="Barry K."/>
            <person name="Bills G."/>
            <person name="Bluhm B.H."/>
            <person name="Cannon C."/>
            <person name="Castanera R."/>
            <person name="Culley D.E."/>
            <person name="Daum C."/>
            <person name="Ezra D."/>
            <person name="Gonzalez J.B."/>
            <person name="Henrissat B."/>
            <person name="Kuo A."/>
            <person name="Liang C."/>
            <person name="Lipzen A."/>
            <person name="Lutzoni F."/>
            <person name="Magnuson J."/>
            <person name="Mondo S."/>
            <person name="Nolan M."/>
            <person name="Ohm R."/>
            <person name="Pangilinan J."/>
            <person name="Park H.-J."/>
            <person name="Ramirez L."/>
            <person name="Alfaro M."/>
            <person name="Sun H."/>
            <person name="Tritt A."/>
            <person name="Yoshinaga Y."/>
            <person name="Zwiers L.-H."/>
            <person name="Turgeon B.G."/>
            <person name="Goodwin S.B."/>
            <person name="Spatafora J.W."/>
            <person name="Crous P.W."/>
            <person name="Grigoriev I.V."/>
        </authorList>
    </citation>
    <scope>NUCLEOTIDE SEQUENCE</scope>
    <source>
        <strain evidence="2 4">CBS 781.70</strain>
    </source>
</reference>